<sequence length="24" mass="2573">MPLQSCSLLNPSHCNPALSEPNYG</sequence>
<dbReference type="AlphaFoldDB" id="A0A0A9CGN4"/>
<accession>A0A0A9CGN4</accession>
<evidence type="ECO:0000313" key="1">
    <source>
        <dbReference type="EMBL" id="JAD70647.1"/>
    </source>
</evidence>
<reference evidence="1" key="2">
    <citation type="journal article" date="2015" name="Data Brief">
        <title>Shoot transcriptome of the giant reed, Arundo donax.</title>
        <authorList>
            <person name="Barrero R.A."/>
            <person name="Guerrero F.D."/>
            <person name="Moolhuijzen P."/>
            <person name="Goolsby J.A."/>
            <person name="Tidwell J."/>
            <person name="Bellgard S.E."/>
            <person name="Bellgard M.I."/>
        </authorList>
    </citation>
    <scope>NUCLEOTIDE SEQUENCE</scope>
    <source>
        <tissue evidence="1">Shoot tissue taken approximately 20 cm above the soil surface</tissue>
    </source>
</reference>
<dbReference type="EMBL" id="GBRH01227248">
    <property type="protein sequence ID" value="JAD70647.1"/>
    <property type="molecule type" value="Transcribed_RNA"/>
</dbReference>
<protein>
    <submittedName>
        <fullName evidence="1">Uncharacterized protein</fullName>
    </submittedName>
</protein>
<proteinExistence type="predicted"/>
<name>A0A0A9CGN4_ARUDO</name>
<reference evidence="1" key="1">
    <citation type="submission" date="2014-09" db="EMBL/GenBank/DDBJ databases">
        <authorList>
            <person name="Magalhaes I.L.F."/>
            <person name="Oliveira U."/>
            <person name="Santos F.R."/>
            <person name="Vidigal T.H.D.A."/>
            <person name="Brescovit A.D."/>
            <person name="Santos A.J."/>
        </authorList>
    </citation>
    <scope>NUCLEOTIDE SEQUENCE</scope>
    <source>
        <tissue evidence="1">Shoot tissue taken approximately 20 cm above the soil surface</tissue>
    </source>
</reference>
<organism evidence="1">
    <name type="scientific">Arundo donax</name>
    <name type="common">Giant reed</name>
    <name type="synonym">Donax arundinaceus</name>
    <dbReference type="NCBI Taxonomy" id="35708"/>
    <lineage>
        <taxon>Eukaryota</taxon>
        <taxon>Viridiplantae</taxon>
        <taxon>Streptophyta</taxon>
        <taxon>Embryophyta</taxon>
        <taxon>Tracheophyta</taxon>
        <taxon>Spermatophyta</taxon>
        <taxon>Magnoliopsida</taxon>
        <taxon>Liliopsida</taxon>
        <taxon>Poales</taxon>
        <taxon>Poaceae</taxon>
        <taxon>PACMAD clade</taxon>
        <taxon>Arundinoideae</taxon>
        <taxon>Arundineae</taxon>
        <taxon>Arundo</taxon>
    </lineage>
</organism>